<accession>A0A7H0I3W6</accession>
<reference evidence="2 3" key="1">
    <citation type="submission" date="2020-08" db="EMBL/GenBank/DDBJ databases">
        <title>A novel species.</title>
        <authorList>
            <person name="Gao J."/>
        </authorList>
    </citation>
    <scope>NUCLEOTIDE SEQUENCE [LARGE SCALE GENOMIC DNA]</scope>
    <source>
        <strain evidence="2 3">CRPJ-33</strain>
    </source>
</reference>
<feature type="transmembrane region" description="Helical" evidence="1">
    <location>
        <begin position="198"/>
        <end position="218"/>
    </location>
</feature>
<keyword evidence="1" id="KW-0812">Transmembrane</keyword>
<name>A0A7H0I3W6_9ACTN</name>
<keyword evidence="1" id="KW-1133">Transmembrane helix</keyword>
<dbReference type="EMBL" id="CP060825">
    <property type="protein sequence ID" value="QNP67482.1"/>
    <property type="molecule type" value="Genomic_DNA"/>
</dbReference>
<dbReference type="Pfam" id="PF06912">
    <property type="entry name" value="DUF1275"/>
    <property type="match status" value="1"/>
</dbReference>
<evidence type="ECO:0000256" key="1">
    <source>
        <dbReference type="SAM" id="Phobius"/>
    </source>
</evidence>
<feature type="transmembrane region" description="Helical" evidence="1">
    <location>
        <begin position="113"/>
        <end position="135"/>
    </location>
</feature>
<organism evidence="2 3">
    <name type="scientific">Streptomyces genisteinicus</name>
    <dbReference type="NCBI Taxonomy" id="2768068"/>
    <lineage>
        <taxon>Bacteria</taxon>
        <taxon>Bacillati</taxon>
        <taxon>Actinomycetota</taxon>
        <taxon>Actinomycetes</taxon>
        <taxon>Kitasatosporales</taxon>
        <taxon>Streptomycetaceae</taxon>
        <taxon>Streptomyces</taxon>
    </lineage>
</organism>
<evidence type="ECO:0000313" key="3">
    <source>
        <dbReference type="Proteomes" id="UP000516230"/>
    </source>
</evidence>
<dbReference type="AlphaFoldDB" id="A0A7H0I3W6"/>
<dbReference type="Proteomes" id="UP000516230">
    <property type="component" value="Chromosome"/>
</dbReference>
<dbReference type="InterPro" id="IPR010699">
    <property type="entry name" value="DUF1275"/>
</dbReference>
<keyword evidence="1" id="KW-0472">Membrane</keyword>
<dbReference type="PANTHER" id="PTHR37488">
    <property type="entry name" value="DUF1275 DOMAIN-CONTAINING PROTEIN"/>
    <property type="match status" value="1"/>
</dbReference>
<dbReference type="KEGG" id="sgj:IAG43_18730"/>
<sequence length="227" mass="22323">MLLLTATTGMVEAVSFLALGPVFAAVQTGSLLLLGFSLGGAPGISAAVSAVSLAAFALGAVAGSRVETAIDVRERRWFEGALVVEGVLLGAGALVIWGVGIDGIGGPVDGRHLAAIATVACAMGVRNVTALRVALPGVTTTVATRTFTGLVVALHPLAADSRVGAGAGIELRRLSTVLALAGGGLLGAWLLASSVRPAVVLAVPAAVVLATGLVRLAAARPRTSVPG</sequence>
<dbReference type="PANTHER" id="PTHR37488:SF2">
    <property type="entry name" value="DUF1275 DOMAIN-CONTAINING PROTEIN"/>
    <property type="match status" value="1"/>
</dbReference>
<proteinExistence type="predicted"/>
<keyword evidence="3" id="KW-1185">Reference proteome</keyword>
<gene>
    <name evidence="2" type="ORF">IAG43_18730</name>
</gene>
<protein>
    <submittedName>
        <fullName evidence="2">DUF1275 domain-containing protein</fullName>
    </submittedName>
</protein>
<feature type="transmembrane region" description="Helical" evidence="1">
    <location>
        <begin position="40"/>
        <end position="61"/>
    </location>
</feature>
<evidence type="ECO:0000313" key="2">
    <source>
        <dbReference type="EMBL" id="QNP67482.1"/>
    </source>
</evidence>
<feature type="transmembrane region" description="Helical" evidence="1">
    <location>
        <begin position="82"/>
        <end position="101"/>
    </location>
</feature>
<feature type="transmembrane region" description="Helical" evidence="1">
    <location>
        <begin position="174"/>
        <end position="192"/>
    </location>
</feature>